<reference evidence="2" key="2">
    <citation type="journal article" date="2024" name="Plant">
        <title>Genomic evolution and insights into agronomic trait innovations of Sesamum species.</title>
        <authorList>
            <person name="Miao H."/>
            <person name="Wang L."/>
            <person name="Qu L."/>
            <person name="Liu H."/>
            <person name="Sun Y."/>
            <person name="Le M."/>
            <person name="Wang Q."/>
            <person name="Wei S."/>
            <person name="Zheng Y."/>
            <person name="Lin W."/>
            <person name="Duan Y."/>
            <person name="Cao H."/>
            <person name="Xiong S."/>
            <person name="Wang X."/>
            <person name="Wei L."/>
            <person name="Li C."/>
            <person name="Ma Q."/>
            <person name="Ju M."/>
            <person name="Zhao R."/>
            <person name="Li G."/>
            <person name="Mu C."/>
            <person name="Tian Q."/>
            <person name="Mei H."/>
            <person name="Zhang T."/>
            <person name="Gao T."/>
            <person name="Zhang H."/>
        </authorList>
    </citation>
    <scope>NUCLEOTIDE SEQUENCE</scope>
    <source>
        <strain evidence="2">3651</strain>
    </source>
</reference>
<dbReference type="EMBL" id="JACGWO010000009">
    <property type="protein sequence ID" value="KAK4420178.1"/>
    <property type="molecule type" value="Genomic_DNA"/>
</dbReference>
<comment type="caution">
    <text evidence="2">The sequence shown here is derived from an EMBL/GenBank/DDBJ whole genome shotgun (WGS) entry which is preliminary data.</text>
</comment>
<accession>A0AAE1XZ78</accession>
<protein>
    <submittedName>
        <fullName evidence="2">Uncharacterized protein</fullName>
    </submittedName>
</protein>
<gene>
    <name evidence="2" type="ORF">Salat_2430700</name>
</gene>
<organism evidence="2 3">
    <name type="scientific">Sesamum alatum</name>
    <dbReference type="NCBI Taxonomy" id="300844"/>
    <lineage>
        <taxon>Eukaryota</taxon>
        <taxon>Viridiplantae</taxon>
        <taxon>Streptophyta</taxon>
        <taxon>Embryophyta</taxon>
        <taxon>Tracheophyta</taxon>
        <taxon>Spermatophyta</taxon>
        <taxon>Magnoliopsida</taxon>
        <taxon>eudicotyledons</taxon>
        <taxon>Gunneridae</taxon>
        <taxon>Pentapetalae</taxon>
        <taxon>asterids</taxon>
        <taxon>lamiids</taxon>
        <taxon>Lamiales</taxon>
        <taxon>Pedaliaceae</taxon>
        <taxon>Sesamum</taxon>
    </lineage>
</organism>
<dbReference type="AlphaFoldDB" id="A0AAE1XZ78"/>
<proteinExistence type="predicted"/>
<feature type="compositionally biased region" description="Low complexity" evidence="1">
    <location>
        <begin position="1"/>
        <end position="14"/>
    </location>
</feature>
<evidence type="ECO:0000313" key="2">
    <source>
        <dbReference type="EMBL" id="KAK4420178.1"/>
    </source>
</evidence>
<feature type="region of interest" description="Disordered" evidence="1">
    <location>
        <begin position="1"/>
        <end position="40"/>
    </location>
</feature>
<keyword evidence="3" id="KW-1185">Reference proteome</keyword>
<reference evidence="2" key="1">
    <citation type="submission" date="2020-06" db="EMBL/GenBank/DDBJ databases">
        <authorList>
            <person name="Li T."/>
            <person name="Hu X."/>
            <person name="Zhang T."/>
            <person name="Song X."/>
            <person name="Zhang H."/>
            <person name="Dai N."/>
            <person name="Sheng W."/>
            <person name="Hou X."/>
            <person name="Wei L."/>
        </authorList>
    </citation>
    <scope>NUCLEOTIDE SEQUENCE</scope>
    <source>
        <strain evidence="2">3651</strain>
        <tissue evidence="2">Leaf</tissue>
    </source>
</reference>
<dbReference type="Proteomes" id="UP001293254">
    <property type="component" value="Unassembled WGS sequence"/>
</dbReference>
<evidence type="ECO:0000256" key="1">
    <source>
        <dbReference type="SAM" id="MobiDB-lite"/>
    </source>
</evidence>
<sequence>MSLSLSRSLSSTSLVNPNSEGDGVAAPAEEDESAGTEQSLHTLERLKARWASRYGGGTSRSMSTTVGTLVTASFSGGQSITCALLLRLGLCNGCEYNLPPPRVLLQTNLRQMKVPLSPPVEQEKEQPVSPPMQPLPPCPLRRFLWVRFH</sequence>
<evidence type="ECO:0000313" key="3">
    <source>
        <dbReference type="Proteomes" id="UP001293254"/>
    </source>
</evidence>
<name>A0AAE1XZ78_9LAMI</name>